<dbReference type="Proteomes" id="UP001276150">
    <property type="component" value="Unassembled WGS sequence"/>
</dbReference>
<keyword evidence="4" id="KW-1185">Reference proteome</keyword>
<protein>
    <submittedName>
        <fullName evidence="3">8-oxoguanine deaminase</fullName>
        <ecNumber evidence="3">3.5.4.32</ecNumber>
    </submittedName>
</protein>
<dbReference type="InterPro" id="IPR032466">
    <property type="entry name" value="Metal_Hydrolase"/>
</dbReference>
<dbReference type="InterPro" id="IPR050287">
    <property type="entry name" value="MTA/SAH_deaminase"/>
</dbReference>
<dbReference type="Gene3D" id="2.30.40.10">
    <property type="entry name" value="Urease, subunit C, domain 1"/>
    <property type="match status" value="1"/>
</dbReference>
<dbReference type="NCBIfam" id="NF006055">
    <property type="entry name" value="PRK08203.1"/>
    <property type="match status" value="1"/>
</dbReference>
<comment type="caution">
    <text evidence="3">The sequence shown here is derived from an EMBL/GenBank/DDBJ whole genome shotgun (WGS) entry which is preliminary data.</text>
</comment>
<gene>
    <name evidence="3" type="ORF">ORD21_14700</name>
</gene>
<dbReference type="Pfam" id="PF01979">
    <property type="entry name" value="Amidohydro_1"/>
    <property type="match status" value="1"/>
</dbReference>
<evidence type="ECO:0000313" key="3">
    <source>
        <dbReference type="EMBL" id="MDV6375845.1"/>
    </source>
</evidence>
<keyword evidence="1 3" id="KW-0378">Hydrolase</keyword>
<dbReference type="PANTHER" id="PTHR43794">
    <property type="entry name" value="AMINOHYDROLASE SSNA-RELATED"/>
    <property type="match status" value="1"/>
</dbReference>
<evidence type="ECO:0000313" key="4">
    <source>
        <dbReference type="Proteomes" id="UP001276150"/>
    </source>
</evidence>
<evidence type="ECO:0000259" key="2">
    <source>
        <dbReference type="Pfam" id="PF01979"/>
    </source>
</evidence>
<dbReference type="GO" id="GO:0102127">
    <property type="term" value="F:8-oxoguanine deaminase activity"/>
    <property type="evidence" value="ECO:0007669"/>
    <property type="project" value="UniProtKB-EC"/>
</dbReference>
<dbReference type="InterPro" id="IPR006680">
    <property type="entry name" value="Amidohydro-rel"/>
</dbReference>
<sequence>MNPVPVSSARTALRRIHTLIPMTGERLSPTPPLQDATLVLEGQQIVWVGLDRDLPAEMLDGAEVRDLSGHVVLPGLVNTHHHLYQTLTRCLAVDSGLFDWLKTLYPIWLNLTPEAAYDSAQLGLAELALSGCTTSSDHLYLYPNGVKLEDTIRAASDLGLRFHATRGSMSLGESQGGLPPDRAVEREDVILADSARLIDAFHDPAHLAMTRIALAPCSPFSVTGDLMRESAILAREKGVMLHTHLAETADEDAFCLSKFGLRPLDYAESLGWTGPDVWFAHGVHFSADDAVRMGACGCGVAHCPSSNMRLASGIAPTRQLLEAGVRVALGVDGSASNDGSHLLAEARQALLSSRVRGVPGQAPNVADALTAYDALWLATRGGAAVLNRADIGQLAPGFAADLIAVDLRDLGYSGARHDPVGALTLCAPPRVALNIVNGRVIVEGGELLGVELPALVERHDAHSRRMIGLA</sequence>
<dbReference type="PANTHER" id="PTHR43794:SF11">
    <property type="entry name" value="AMIDOHYDROLASE-RELATED DOMAIN-CONTAINING PROTEIN"/>
    <property type="match status" value="1"/>
</dbReference>
<dbReference type="SUPFAM" id="SSF51338">
    <property type="entry name" value="Composite domain of metallo-dependent hydrolases"/>
    <property type="match status" value="1"/>
</dbReference>
<feature type="domain" description="Amidohydrolase-related" evidence="2">
    <location>
        <begin position="71"/>
        <end position="438"/>
    </location>
</feature>
<dbReference type="Gene3D" id="3.20.20.140">
    <property type="entry name" value="Metal-dependent hydrolases"/>
    <property type="match status" value="1"/>
</dbReference>
<evidence type="ECO:0000256" key="1">
    <source>
        <dbReference type="ARBA" id="ARBA00022801"/>
    </source>
</evidence>
<name>A0ABU4DVF8_9DEIO</name>
<dbReference type="CDD" id="cd01298">
    <property type="entry name" value="ATZ_TRZ_like"/>
    <property type="match status" value="1"/>
</dbReference>
<organism evidence="3 4">
    <name type="scientific">Deinococcus arenicola</name>
    <dbReference type="NCBI Taxonomy" id="2994950"/>
    <lineage>
        <taxon>Bacteria</taxon>
        <taxon>Thermotogati</taxon>
        <taxon>Deinococcota</taxon>
        <taxon>Deinococci</taxon>
        <taxon>Deinococcales</taxon>
        <taxon>Deinococcaceae</taxon>
        <taxon>Deinococcus</taxon>
    </lineage>
</organism>
<dbReference type="EC" id="3.5.4.32" evidence="3"/>
<dbReference type="InterPro" id="IPR011059">
    <property type="entry name" value="Metal-dep_hydrolase_composite"/>
</dbReference>
<accession>A0ABU4DVF8</accession>
<reference evidence="3 4" key="1">
    <citation type="submission" date="2022-11" db="EMBL/GenBank/DDBJ databases">
        <title>Deinococcus ZS9-10, Low Temperature and Draught-tolerating, UV-resistant Bacteria from Continental Antarctica.</title>
        <authorList>
            <person name="Cheng L."/>
        </authorList>
    </citation>
    <scope>NUCLEOTIDE SEQUENCE [LARGE SCALE GENOMIC DNA]</scope>
    <source>
        <strain evidence="3 4">ZS9-10</strain>
    </source>
</reference>
<dbReference type="SUPFAM" id="SSF51556">
    <property type="entry name" value="Metallo-dependent hydrolases"/>
    <property type="match status" value="1"/>
</dbReference>
<dbReference type="EMBL" id="JAPMIV010000037">
    <property type="protein sequence ID" value="MDV6375845.1"/>
    <property type="molecule type" value="Genomic_DNA"/>
</dbReference>
<proteinExistence type="predicted"/>
<dbReference type="RefSeq" id="WP_317641195.1">
    <property type="nucleotide sequence ID" value="NZ_JAPMIV010000037.1"/>
</dbReference>